<accession>W3XJC0</accession>
<protein>
    <recommendedName>
        <fullName evidence="3">HEAT repeat domain-containing protein</fullName>
    </recommendedName>
</protein>
<dbReference type="SUPFAM" id="SSF48371">
    <property type="entry name" value="ARM repeat"/>
    <property type="match status" value="1"/>
</dbReference>
<dbReference type="InterPro" id="IPR016024">
    <property type="entry name" value="ARM-type_fold"/>
</dbReference>
<dbReference type="OrthoDB" id="515401at2759"/>
<gene>
    <name evidence="1" type="ORF">PFICI_03326</name>
</gene>
<evidence type="ECO:0008006" key="3">
    <source>
        <dbReference type="Google" id="ProtNLM"/>
    </source>
</evidence>
<dbReference type="HOGENOM" id="CLU_052695_0_0_1"/>
<sequence>MTTQADAQDPLAGLGEINWSNLEHAYGSAEDIPPLVRKLKSSDKEDITSAYGVLYTSIFHQGSRYSASSAVVPFLYRLAICPETLCRENIVRLLTRLAIGEPTHHWLRGIDVKGWREDVATFQATGWCEEEKTRRLEWINEGADEDDRKRRKLRSILFPSPEEIVKSSVAELGVYDAVKDGLQHIIDLLNDDSVAIRQEAAYALAWFPEELERIHPALFNLIDSETNPVVQATGLIALGQLQTRSEGGIDDTPVVRCLNSVFAQGRGSGLSRWASAIALIMLHVSQPEHVNEVLRKLKENDYLQEYEPWNLEDVNFEFADPDLASLATMSLRNLTRANSQGSEMVIIEIIPASRGETTLVLAEIGLKLVFETPASEPLTPEGLIHDQRELIRALTKVDSFNWSFANFLSILSGWALPTSLQKLKALVGEE</sequence>
<dbReference type="InParanoid" id="W3XJC0"/>
<dbReference type="STRING" id="1229662.W3XJC0"/>
<dbReference type="InterPro" id="IPR011989">
    <property type="entry name" value="ARM-like"/>
</dbReference>
<name>W3XJC0_PESFW</name>
<keyword evidence="2" id="KW-1185">Reference proteome</keyword>
<dbReference type="OMA" id="CWSNIYH"/>
<proteinExistence type="predicted"/>
<dbReference type="Gene3D" id="1.25.10.10">
    <property type="entry name" value="Leucine-rich Repeat Variant"/>
    <property type="match status" value="1"/>
</dbReference>
<dbReference type="Proteomes" id="UP000030651">
    <property type="component" value="Unassembled WGS sequence"/>
</dbReference>
<dbReference type="GeneID" id="19268339"/>
<organism evidence="1 2">
    <name type="scientific">Pestalotiopsis fici (strain W106-1 / CGMCC3.15140)</name>
    <dbReference type="NCBI Taxonomy" id="1229662"/>
    <lineage>
        <taxon>Eukaryota</taxon>
        <taxon>Fungi</taxon>
        <taxon>Dikarya</taxon>
        <taxon>Ascomycota</taxon>
        <taxon>Pezizomycotina</taxon>
        <taxon>Sordariomycetes</taxon>
        <taxon>Xylariomycetidae</taxon>
        <taxon>Amphisphaeriales</taxon>
        <taxon>Sporocadaceae</taxon>
        <taxon>Pestalotiopsis</taxon>
    </lineage>
</organism>
<dbReference type="AlphaFoldDB" id="W3XJC0"/>
<reference evidence="2" key="1">
    <citation type="journal article" date="2015" name="BMC Genomics">
        <title>Genomic and transcriptomic analysis of the endophytic fungus Pestalotiopsis fici reveals its lifestyle and high potential for synthesis of natural products.</title>
        <authorList>
            <person name="Wang X."/>
            <person name="Zhang X."/>
            <person name="Liu L."/>
            <person name="Xiang M."/>
            <person name="Wang W."/>
            <person name="Sun X."/>
            <person name="Che Y."/>
            <person name="Guo L."/>
            <person name="Liu G."/>
            <person name="Guo L."/>
            <person name="Wang C."/>
            <person name="Yin W.B."/>
            <person name="Stadler M."/>
            <person name="Zhang X."/>
            <person name="Liu X."/>
        </authorList>
    </citation>
    <scope>NUCLEOTIDE SEQUENCE [LARGE SCALE GENOMIC DNA]</scope>
    <source>
        <strain evidence="2">W106-1 / CGMCC3.15140</strain>
    </source>
</reference>
<evidence type="ECO:0000313" key="2">
    <source>
        <dbReference type="Proteomes" id="UP000030651"/>
    </source>
</evidence>
<dbReference type="KEGG" id="pfy:PFICI_03326"/>
<dbReference type="EMBL" id="KI912110">
    <property type="protein sequence ID" value="ETS85301.1"/>
    <property type="molecule type" value="Genomic_DNA"/>
</dbReference>
<dbReference type="RefSeq" id="XP_007830098.1">
    <property type="nucleotide sequence ID" value="XM_007831907.1"/>
</dbReference>
<dbReference type="eggNOG" id="ENOG502SSRP">
    <property type="taxonomic scope" value="Eukaryota"/>
</dbReference>
<evidence type="ECO:0000313" key="1">
    <source>
        <dbReference type="EMBL" id="ETS85301.1"/>
    </source>
</evidence>